<feature type="compositionally biased region" description="Low complexity" evidence="1">
    <location>
        <begin position="99"/>
        <end position="109"/>
    </location>
</feature>
<dbReference type="EMBL" id="JAKOGG010000006">
    <property type="protein sequence ID" value="MCS4557034.1"/>
    <property type="molecule type" value="Genomic_DNA"/>
</dbReference>
<feature type="region of interest" description="Disordered" evidence="1">
    <location>
        <begin position="176"/>
        <end position="195"/>
    </location>
</feature>
<reference evidence="3" key="1">
    <citation type="submission" date="2023-07" db="EMBL/GenBank/DDBJ databases">
        <title>Shewanella mangrovi sp. nov., an acetaldehyde- degrading bacterium isolated from mangrove sediment.</title>
        <authorList>
            <person name="Liu Y."/>
        </authorList>
    </citation>
    <scope>NUCLEOTIDE SEQUENCE [LARGE SCALE GENOMIC DNA]</scope>
    <source>
        <strain evidence="3">C32</strain>
    </source>
</reference>
<organism evidence="2 3">
    <name type="scientific">Shewanella electrica</name>
    <dbReference type="NCBI Taxonomy" id="515560"/>
    <lineage>
        <taxon>Bacteria</taxon>
        <taxon>Pseudomonadati</taxon>
        <taxon>Pseudomonadota</taxon>
        <taxon>Gammaproteobacteria</taxon>
        <taxon>Alteromonadales</taxon>
        <taxon>Shewanellaceae</taxon>
        <taxon>Shewanella</taxon>
    </lineage>
</organism>
<feature type="region of interest" description="Disordered" evidence="1">
    <location>
        <begin position="99"/>
        <end position="148"/>
    </location>
</feature>
<dbReference type="Pfam" id="PF12118">
    <property type="entry name" value="SprA-related"/>
    <property type="match status" value="1"/>
</dbReference>
<protein>
    <recommendedName>
        <fullName evidence="4">SprA-related family protein</fullName>
    </recommendedName>
</protein>
<dbReference type="RefSeq" id="WP_238896470.1">
    <property type="nucleotide sequence ID" value="NZ_JAKOGG010000006.1"/>
</dbReference>
<evidence type="ECO:0008006" key="4">
    <source>
        <dbReference type="Google" id="ProtNLM"/>
    </source>
</evidence>
<feature type="compositionally biased region" description="Low complexity" evidence="1">
    <location>
        <begin position="267"/>
        <end position="278"/>
    </location>
</feature>
<proteinExistence type="predicted"/>
<keyword evidence="3" id="KW-1185">Reference proteome</keyword>
<dbReference type="Proteomes" id="UP001201549">
    <property type="component" value="Unassembled WGS sequence"/>
</dbReference>
<evidence type="ECO:0000313" key="3">
    <source>
        <dbReference type="Proteomes" id="UP001201549"/>
    </source>
</evidence>
<gene>
    <name evidence="2" type="ORF">L9G74_11320</name>
</gene>
<evidence type="ECO:0000313" key="2">
    <source>
        <dbReference type="EMBL" id="MCS4557034.1"/>
    </source>
</evidence>
<accession>A0ABT2FL14</accession>
<sequence length="345" mass="35957">MLTALSSGNAPTLAAVNVSRRERVAAAAPVTQTTAVTPAVSSPSFTSSQTAHLAAVEHPSSALANGAAESSASGQNRDGLVSLSKGFLGAASLSDAASATETETSAASADTDDSRASADETSEQQQNGTPDPNAAAGPLQPTGPNGVPLSEQELQEVEELSQRDDEVHAHEQAHAAIGGNLAGQPSLEYQQGPDGKRYAVSGEVQIDISVVHGDPEKTMQKMRQVYSAAMAPMEPSGADLRIAADAMRKYNEARQELTDERMTQMKTSASTSASPTAQADRERRGEAPTYNMGIALVMAKLEPQNDANNNQDASANRINELTLPNGSLNSRQYANAAESYNSTSM</sequence>
<comment type="caution">
    <text evidence="2">The sequence shown here is derived from an EMBL/GenBank/DDBJ whole genome shotgun (WGS) entry which is preliminary data.</text>
</comment>
<name>A0ABT2FL14_9GAMM</name>
<feature type="region of interest" description="Disordered" evidence="1">
    <location>
        <begin position="262"/>
        <end position="287"/>
    </location>
</feature>
<dbReference type="InterPro" id="IPR021973">
    <property type="entry name" value="SprA-related"/>
</dbReference>
<evidence type="ECO:0000256" key="1">
    <source>
        <dbReference type="SAM" id="MobiDB-lite"/>
    </source>
</evidence>